<accession>A0A6N7XJU8</accession>
<dbReference type="RefSeq" id="WP_154555050.1">
    <property type="nucleotide sequence ID" value="NZ_VUNA01000030.1"/>
</dbReference>
<dbReference type="GO" id="GO:0030313">
    <property type="term" value="C:cell envelope"/>
    <property type="evidence" value="ECO:0007669"/>
    <property type="project" value="UniProtKB-SubCell"/>
</dbReference>
<reference evidence="1 2" key="1">
    <citation type="submission" date="2019-08" db="EMBL/GenBank/DDBJ databases">
        <title>In-depth cultivation of the pig gut microbiome towards novel bacterial diversity and tailored functional studies.</title>
        <authorList>
            <person name="Wylensek D."/>
            <person name="Hitch T.C.A."/>
            <person name="Clavel T."/>
        </authorList>
    </citation>
    <scope>NUCLEOTIDE SEQUENCE [LARGE SCALE GENOMIC DNA]</scope>
    <source>
        <strain evidence="1 2">WCA-MUC-591-APC-4B</strain>
    </source>
</reference>
<evidence type="ECO:0000313" key="2">
    <source>
        <dbReference type="Proteomes" id="UP000469424"/>
    </source>
</evidence>
<gene>
    <name evidence="1" type="ORF">FYJ65_09260</name>
</gene>
<dbReference type="InterPro" id="IPR042229">
    <property type="entry name" value="Listeria/Bacterioides_rpt_sf"/>
</dbReference>
<comment type="caution">
    <text evidence="1">The sequence shown here is derived from an EMBL/GenBank/DDBJ whole genome shotgun (WGS) entry which is preliminary data.</text>
</comment>
<keyword evidence="2" id="KW-1185">Reference proteome</keyword>
<dbReference type="Gene3D" id="2.60.40.4270">
    <property type="entry name" value="Listeria-Bacteroides repeat domain"/>
    <property type="match status" value="1"/>
</dbReference>
<organism evidence="1 2">
    <name type="scientific">Mogibacterium kristiansenii</name>
    <dbReference type="NCBI Taxonomy" id="2606708"/>
    <lineage>
        <taxon>Bacteria</taxon>
        <taxon>Bacillati</taxon>
        <taxon>Bacillota</taxon>
        <taxon>Clostridia</taxon>
        <taxon>Peptostreptococcales</taxon>
        <taxon>Anaerovoracaceae</taxon>
        <taxon>Mogibacterium</taxon>
    </lineage>
</organism>
<name>A0A6N7XJU8_9FIRM</name>
<dbReference type="AlphaFoldDB" id="A0A6N7XJU8"/>
<proteinExistence type="predicted"/>
<dbReference type="Proteomes" id="UP000469424">
    <property type="component" value="Unassembled WGS sequence"/>
</dbReference>
<sequence length="114" mass="12593">MFRGLPAPDDYQVYKLVATTKDGKNTVATKSSSASISMPFASTSIHLEMITDCIINLDCNGGNLKAEGFLRVDDSDVLYCLDNKTDSLPTDITRQGYTFGGWYDNWGCHLLNSR</sequence>
<evidence type="ECO:0000313" key="1">
    <source>
        <dbReference type="EMBL" id="MST71488.1"/>
    </source>
</evidence>
<protein>
    <submittedName>
        <fullName evidence="1">InlB B-repeat-containing protein</fullName>
    </submittedName>
</protein>
<dbReference type="EMBL" id="VUNA01000030">
    <property type="protein sequence ID" value="MST71488.1"/>
    <property type="molecule type" value="Genomic_DNA"/>
</dbReference>